<evidence type="ECO:0000256" key="2">
    <source>
        <dbReference type="ARBA" id="ARBA00006810"/>
    </source>
</evidence>
<dbReference type="AlphaFoldDB" id="A0A7U3ZS27"/>
<reference evidence="12 13" key="1">
    <citation type="journal article" date="2011" name="J. Bacteriol.">
        <title>Genome Sequence of Mycoplasma putrefaciens Type Strain KS1.</title>
        <authorList>
            <person name="Calcutt M.J."/>
            <person name="Foecking M.F."/>
        </authorList>
    </citation>
    <scope>NUCLEOTIDE SEQUENCE [LARGE SCALE GENOMIC DNA]</scope>
    <source>
        <strain evidence="13">ATCC 15718 / NCTC 10155 / C30 KS-1 / KS-1</strain>
    </source>
</reference>
<evidence type="ECO:0000256" key="5">
    <source>
        <dbReference type="ARBA" id="ARBA00022692"/>
    </source>
</evidence>
<comment type="subcellular location">
    <subcellularLocation>
        <location evidence="1">Membrane</location>
        <topology evidence="1">Multi-pass membrane protein</topology>
    </subcellularLocation>
</comment>
<evidence type="ECO:0000313" key="12">
    <source>
        <dbReference type="EMBL" id="AEM68478.1"/>
    </source>
</evidence>
<dbReference type="SUPFAM" id="SSF81336">
    <property type="entry name" value="F1F0 ATP synthase subunit A"/>
    <property type="match status" value="1"/>
</dbReference>
<dbReference type="Pfam" id="PF00119">
    <property type="entry name" value="ATP-synt_A"/>
    <property type="match status" value="1"/>
</dbReference>
<dbReference type="Proteomes" id="UP000008907">
    <property type="component" value="Chromosome"/>
</dbReference>
<keyword evidence="9 11" id="KW-0472">Membrane</keyword>
<feature type="transmembrane region" description="Helical" evidence="11">
    <location>
        <begin position="79"/>
        <end position="101"/>
    </location>
</feature>
<dbReference type="Gene3D" id="1.20.120.220">
    <property type="entry name" value="ATP synthase, F0 complex, subunit A"/>
    <property type="match status" value="1"/>
</dbReference>
<evidence type="ECO:0000313" key="13">
    <source>
        <dbReference type="Proteomes" id="UP000008907"/>
    </source>
</evidence>
<sequence>MTLLSITEDLNKWKELTGALTTICIVTIIICSISIIYNKKIRNYKIDEKMSGFLVLISTFVINVENIVTSILGKKYKFFTPYAMYLLAYIFIGSVVSLLGLESQTTSFTVTFSMGMVTFVMIYYFGFKYQKLSFLKRYLNPIELISQFTPLLSISFRLFGNILGGSIILGLLYALLIGFQLSWATDNIQDANGMQRWVAYAIWNPSEFADGWKLQYKYFWAGLNVFTTPITPFLHLYFDLFDGLIQSVVFTMLTLSYWAEQIEGQEKHHNQNSEQKTKPKLLNWNFKKQRQIIEFN</sequence>
<keyword evidence="6" id="KW-0375">Hydrogen ion transport</keyword>
<dbReference type="NCBIfam" id="NF004485">
    <property type="entry name" value="PRK05815.3-3"/>
    <property type="match status" value="1"/>
</dbReference>
<feature type="transmembrane region" description="Helical" evidence="11">
    <location>
        <begin position="108"/>
        <end position="127"/>
    </location>
</feature>
<keyword evidence="3" id="KW-0813">Transport</keyword>
<dbReference type="GO" id="GO:0016787">
    <property type="term" value="F:hydrolase activity"/>
    <property type="evidence" value="ECO:0007669"/>
    <property type="project" value="UniProtKB-KW"/>
</dbReference>
<dbReference type="InterPro" id="IPR023011">
    <property type="entry name" value="ATP_synth_F0_asu_AS"/>
</dbReference>
<dbReference type="InterPro" id="IPR035908">
    <property type="entry name" value="F0_ATP_A_sf"/>
</dbReference>
<keyword evidence="12" id="KW-0378">Hydrolase</keyword>
<evidence type="ECO:0000256" key="10">
    <source>
        <dbReference type="ARBA" id="ARBA00023310"/>
    </source>
</evidence>
<dbReference type="PANTHER" id="PTHR42823">
    <property type="entry name" value="ATP SYNTHASE SUBUNIT A, CHLOROPLASTIC"/>
    <property type="match status" value="1"/>
</dbReference>
<comment type="similarity">
    <text evidence="2">Belongs to the ATPase A chain family.</text>
</comment>
<dbReference type="GO" id="GO:0046933">
    <property type="term" value="F:proton-transporting ATP synthase activity, rotational mechanism"/>
    <property type="evidence" value="ECO:0007669"/>
    <property type="project" value="TreeGrafter"/>
</dbReference>
<evidence type="ECO:0000256" key="7">
    <source>
        <dbReference type="ARBA" id="ARBA00022989"/>
    </source>
</evidence>
<keyword evidence="8" id="KW-0406">Ion transport</keyword>
<dbReference type="EMBL" id="CP003021">
    <property type="protein sequence ID" value="AEM68478.1"/>
    <property type="molecule type" value="Genomic_DNA"/>
</dbReference>
<dbReference type="InterPro" id="IPR045082">
    <property type="entry name" value="ATP_syn_F0_a_bact/chloroplast"/>
</dbReference>
<dbReference type="GO" id="GO:0045259">
    <property type="term" value="C:proton-transporting ATP synthase complex"/>
    <property type="evidence" value="ECO:0007669"/>
    <property type="project" value="UniProtKB-KW"/>
</dbReference>
<dbReference type="GO" id="GO:0042777">
    <property type="term" value="P:proton motive force-driven plasma membrane ATP synthesis"/>
    <property type="evidence" value="ECO:0007669"/>
    <property type="project" value="TreeGrafter"/>
</dbReference>
<evidence type="ECO:0000256" key="11">
    <source>
        <dbReference type="SAM" id="Phobius"/>
    </source>
</evidence>
<evidence type="ECO:0000256" key="4">
    <source>
        <dbReference type="ARBA" id="ARBA00022547"/>
    </source>
</evidence>
<dbReference type="CDD" id="cd00310">
    <property type="entry name" value="ATP-synt_Fo_a_6"/>
    <property type="match status" value="1"/>
</dbReference>
<proteinExistence type="inferred from homology"/>
<evidence type="ECO:0000256" key="1">
    <source>
        <dbReference type="ARBA" id="ARBA00004141"/>
    </source>
</evidence>
<protein>
    <submittedName>
        <fullName evidence="12">ATP synthase subunit A</fullName>
        <ecNumber evidence="12">3.6.3.14</ecNumber>
    </submittedName>
</protein>
<dbReference type="InterPro" id="IPR000568">
    <property type="entry name" value="ATP_synth_F0_asu"/>
</dbReference>
<dbReference type="RefSeq" id="WP_014034834.1">
    <property type="nucleotide sequence ID" value="NC_015946.1"/>
</dbReference>
<keyword evidence="7 11" id="KW-1133">Transmembrane helix</keyword>
<dbReference type="PANTHER" id="PTHR42823:SF3">
    <property type="entry name" value="ATP SYNTHASE SUBUNIT A, CHLOROPLASTIC"/>
    <property type="match status" value="1"/>
</dbReference>
<evidence type="ECO:0000256" key="9">
    <source>
        <dbReference type="ARBA" id="ARBA00023136"/>
    </source>
</evidence>
<evidence type="ECO:0000256" key="6">
    <source>
        <dbReference type="ARBA" id="ARBA00022781"/>
    </source>
</evidence>
<feature type="transmembrane region" description="Helical" evidence="11">
    <location>
        <begin position="50"/>
        <end position="73"/>
    </location>
</feature>
<evidence type="ECO:0000256" key="8">
    <source>
        <dbReference type="ARBA" id="ARBA00023065"/>
    </source>
</evidence>
<evidence type="ECO:0000256" key="3">
    <source>
        <dbReference type="ARBA" id="ARBA00022448"/>
    </source>
</evidence>
<keyword evidence="10" id="KW-0066">ATP synthesis</keyword>
<dbReference type="GO" id="GO:0005886">
    <property type="term" value="C:plasma membrane"/>
    <property type="evidence" value="ECO:0007669"/>
    <property type="project" value="TreeGrafter"/>
</dbReference>
<feature type="transmembrane region" description="Helical" evidence="11">
    <location>
        <begin position="20"/>
        <end position="38"/>
    </location>
</feature>
<feature type="transmembrane region" description="Helical" evidence="11">
    <location>
        <begin position="158"/>
        <end position="179"/>
    </location>
</feature>
<organism evidence="12 13">
    <name type="scientific">Mycoplasma putrefaciens (strain ATCC 15718 / NCTC 10155 / C30 KS-1 / KS-1)</name>
    <dbReference type="NCBI Taxonomy" id="743965"/>
    <lineage>
        <taxon>Bacteria</taxon>
        <taxon>Bacillati</taxon>
        <taxon>Mycoplasmatota</taxon>
        <taxon>Mollicutes</taxon>
        <taxon>Mycoplasmataceae</taxon>
        <taxon>Mycoplasma</taxon>
    </lineage>
</organism>
<gene>
    <name evidence="12" type="primary">atpB</name>
    <name evidence="12" type="ordered locus">MPUT_0073</name>
</gene>
<dbReference type="KEGG" id="mpf:MPUT_0073"/>
<dbReference type="PROSITE" id="PS00449">
    <property type="entry name" value="ATPASE_A"/>
    <property type="match status" value="1"/>
</dbReference>
<accession>A0A7U3ZS27</accession>
<keyword evidence="5 11" id="KW-0812">Transmembrane</keyword>
<keyword evidence="4" id="KW-0138">CF(0)</keyword>
<name>A0A7U3ZS27_MYCPK</name>
<dbReference type="EC" id="3.6.3.14" evidence="12"/>